<dbReference type="EMBL" id="JAROCF010000001">
    <property type="protein sequence ID" value="MDN4613435.1"/>
    <property type="molecule type" value="Genomic_DNA"/>
</dbReference>
<name>A0ABT8K7L1_9MICO</name>
<keyword evidence="1" id="KW-0812">Transmembrane</keyword>
<reference evidence="2" key="1">
    <citation type="submission" date="2023-06" db="EMBL/GenBank/DDBJ databases">
        <title>MT1 and MT2 Draft Genomes of Novel Species.</title>
        <authorList>
            <person name="Venkateswaran K."/>
        </authorList>
    </citation>
    <scope>NUCLEOTIDE SEQUENCE</scope>
    <source>
        <strain evidence="2">F6_8S_P_1B</strain>
    </source>
</reference>
<evidence type="ECO:0000256" key="1">
    <source>
        <dbReference type="SAM" id="Phobius"/>
    </source>
</evidence>
<feature type="transmembrane region" description="Helical" evidence="1">
    <location>
        <begin position="40"/>
        <end position="60"/>
    </location>
</feature>
<proteinExistence type="predicted"/>
<feature type="transmembrane region" description="Helical" evidence="1">
    <location>
        <begin position="134"/>
        <end position="156"/>
    </location>
</feature>
<gene>
    <name evidence="2" type="ORF">P5G50_03115</name>
</gene>
<evidence type="ECO:0000313" key="3">
    <source>
        <dbReference type="Proteomes" id="UP001174208"/>
    </source>
</evidence>
<keyword evidence="1" id="KW-1133">Transmembrane helix</keyword>
<evidence type="ECO:0000313" key="2">
    <source>
        <dbReference type="EMBL" id="MDN4613435.1"/>
    </source>
</evidence>
<feature type="transmembrane region" description="Helical" evidence="1">
    <location>
        <begin position="97"/>
        <end position="122"/>
    </location>
</feature>
<dbReference type="Proteomes" id="UP001174208">
    <property type="component" value="Unassembled WGS sequence"/>
</dbReference>
<accession>A0ABT8K7L1</accession>
<keyword evidence="3" id="KW-1185">Reference proteome</keyword>
<dbReference type="RefSeq" id="WP_301211649.1">
    <property type="nucleotide sequence ID" value="NZ_JAROCF010000001.1"/>
</dbReference>
<comment type="caution">
    <text evidence="2">The sequence shown here is derived from an EMBL/GenBank/DDBJ whole genome shotgun (WGS) entry which is preliminary data.</text>
</comment>
<protein>
    <submittedName>
        <fullName evidence="2">Uncharacterized protein</fullName>
    </submittedName>
</protein>
<keyword evidence="1" id="KW-0472">Membrane</keyword>
<feature type="transmembrane region" description="Helical" evidence="1">
    <location>
        <begin position="72"/>
        <end position="91"/>
    </location>
</feature>
<sequence length="172" mass="16899">MSRMSGTAPVAPATRAFLAVAALGAGLLHAALAPGAPPVLLAVLLAIAAAELGWAAATLARDRPPLLRLLPALALVPLGVWAALAVAGAVASSGSVLAFPFLPMAVASLLDLAVAVVTAVVLRRGRAARQDTGALRFVIALALSAAAVCGLTIPALGLTDAGIAAVEVGHHH</sequence>
<organism evidence="2 3">
    <name type="scientific">Leifsonia williamsii</name>
    <dbReference type="NCBI Taxonomy" id="3035919"/>
    <lineage>
        <taxon>Bacteria</taxon>
        <taxon>Bacillati</taxon>
        <taxon>Actinomycetota</taxon>
        <taxon>Actinomycetes</taxon>
        <taxon>Micrococcales</taxon>
        <taxon>Microbacteriaceae</taxon>
        <taxon>Leifsonia</taxon>
    </lineage>
</organism>